<organism evidence="2 3">
    <name type="scientific">Hylemonella gracilis ATCC 19624</name>
    <dbReference type="NCBI Taxonomy" id="887062"/>
    <lineage>
        <taxon>Bacteria</taxon>
        <taxon>Pseudomonadati</taxon>
        <taxon>Pseudomonadota</taxon>
        <taxon>Betaproteobacteria</taxon>
        <taxon>Burkholderiales</taxon>
        <taxon>Comamonadaceae</taxon>
        <taxon>Hylemonella</taxon>
    </lineage>
</organism>
<dbReference type="OrthoDB" id="596297at2"/>
<reference evidence="2 3" key="1">
    <citation type="journal article" date="2011" name="EMBO J.">
        <title>Structural diversity of bacterial flagellar motors.</title>
        <authorList>
            <person name="Chen S."/>
            <person name="Beeby M."/>
            <person name="Murphy G.E."/>
            <person name="Leadbetter J.R."/>
            <person name="Hendrixson D.R."/>
            <person name="Briegel A."/>
            <person name="Li Z."/>
            <person name="Shi J."/>
            <person name="Tocheva E.I."/>
            <person name="Muller A."/>
            <person name="Dobro M.J."/>
            <person name="Jensen G.J."/>
        </authorList>
    </citation>
    <scope>NUCLEOTIDE SEQUENCE [LARGE SCALE GENOMIC DNA]</scope>
    <source>
        <strain evidence="2 3">ATCC 19624</strain>
    </source>
</reference>
<dbReference type="EMBL" id="AEGR01000062">
    <property type="protein sequence ID" value="EGI76523.1"/>
    <property type="molecule type" value="Genomic_DNA"/>
</dbReference>
<comment type="caution">
    <text evidence="2">The sequence shown here is derived from an EMBL/GenBank/DDBJ whole genome shotgun (WGS) entry which is preliminary data.</text>
</comment>
<dbReference type="AlphaFoldDB" id="F3KUP3"/>
<dbReference type="eggNOG" id="COG5635">
    <property type="taxonomic scope" value="Bacteria"/>
</dbReference>
<name>F3KUP3_9BURK</name>
<evidence type="ECO:0000313" key="2">
    <source>
        <dbReference type="EMBL" id="EGI76523.1"/>
    </source>
</evidence>
<feature type="domain" description="ABC-three component systems C-terminal" evidence="1">
    <location>
        <begin position="180"/>
        <end position="306"/>
    </location>
</feature>
<evidence type="ECO:0000259" key="1">
    <source>
        <dbReference type="Pfam" id="PF20275"/>
    </source>
</evidence>
<dbReference type="InterPro" id="IPR046919">
    <property type="entry name" value="ABC-3C_CTD10"/>
</dbReference>
<protein>
    <recommendedName>
        <fullName evidence="1">ABC-three component systems C-terminal domain-containing protein</fullName>
    </recommendedName>
</protein>
<proteinExistence type="predicted"/>
<dbReference type="Proteomes" id="UP000016368">
    <property type="component" value="Unassembled WGS sequence"/>
</dbReference>
<accession>F3KUP3</accession>
<dbReference type="RefSeq" id="WP_006298252.1">
    <property type="nucleotide sequence ID" value="NZ_AEGR01000062.1"/>
</dbReference>
<dbReference type="STRING" id="887062.HGR_10887"/>
<sequence>MQPSQEISSDQRNWWRILLELRLRQSHGDAFQEFFSVVMGHRHGSDFVRVRAYGSLGDKGCDGYLQTTGQLFQCYGALNGETNKVSTLTKKINDDFATAKTKLGSIMKEWHMVLNLIDGVPVEAVETLEALKAANPTIKIGLIGKEGFEERVFGLSGERIASLLGPTATPVETKNLDVAALRKLVDELALSAAPPPESVDLNLVPVSKLTHNGLPTHWQMFVRSGWVNTPIVASYFARHPDPLKGDHVGTLLTQKYQSLKAQNLTPGTIMTSLLELVTGQGPVSPQNQVAAQALLTHFFESCDIFEREPIASQS</sequence>
<dbReference type="Pfam" id="PF20275">
    <property type="entry name" value="CTD10"/>
    <property type="match status" value="1"/>
</dbReference>
<evidence type="ECO:0000313" key="3">
    <source>
        <dbReference type="Proteomes" id="UP000016368"/>
    </source>
</evidence>
<gene>
    <name evidence="2" type="ORF">HGR_10887</name>
</gene>
<keyword evidence="3" id="KW-1185">Reference proteome</keyword>